<protein>
    <submittedName>
        <fullName evidence="2">Uncharacterized protein</fullName>
    </submittedName>
</protein>
<evidence type="ECO:0000256" key="1">
    <source>
        <dbReference type="SAM" id="MobiDB-lite"/>
    </source>
</evidence>
<dbReference type="Proteomes" id="UP001501020">
    <property type="component" value="Unassembled WGS sequence"/>
</dbReference>
<dbReference type="EMBL" id="BAAAMR010000126">
    <property type="protein sequence ID" value="GAA2165296.1"/>
    <property type="molecule type" value="Genomic_DNA"/>
</dbReference>
<organism evidence="2 3">
    <name type="scientific">Actinomadura napierensis</name>
    <dbReference type="NCBI Taxonomy" id="267854"/>
    <lineage>
        <taxon>Bacteria</taxon>
        <taxon>Bacillati</taxon>
        <taxon>Actinomycetota</taxon>
        <taxon>Actinomycetes</taxon>
        <taxon>Streptosporangiales</taxon>
        <taxon>Thermomonosporaceae</taxon>
        <taxon>Actinomadura</taxon>
    </lineage>
</organism>
<name>A0ABP5M546_9ACTN</name>
<feature type="compositionally biased region" description="Basic and acidic residues" evidence="1">
    <location>
        <begin position="81"/>
        <end position="96"/>
    </location>
</feature>
<sequence length="388" mass="41052">MVGLPPSDRGGTGGADVPSDELLGQVASGHLQAPRLDEDEVAVWFLVDSAALSAAERDELRPVARGALAGPAAPAAGQDRPGGRAEGEQTARGRESGAAEAARYWLVPARPRTLRRALLARPPARVRPVEQAPPVFGGSVALHDGFVGAEAAPAVAGVLAVAVREIWGGFDQTATLVCRDGREVYAAAGEDGALLLEQHRAPAHSSLEEFGAAMWSLLADDTMPLAPFNQDLITAVLRRVLGRPGIVWGTPETEVSLLGQAAAVAWVARLRRHAARSGPLSDEDALSVQPPALRELTRSSAARPRPAASEIRCAPVWALLWQELQAGEELVPGMAAADAAWRDPGVLVMRTHMWAGDAARAFSELRGVEWFQHPRQASVVEQTLRALP</sequence>
<comment type="caution">
    <text evidence="2">The sequence shown here is derived from an EMBL/GenBank/DDBJ whole genome shotgun (WGS) entry which is preliminary data.</text>
</comment>
<proteinExistence type="predicted"/>
<feature type="region of interest" description="Disordered" evidence="1">
    <location>
        <begin position="66"/>
        <end position="96"/>
    </location>
</feature>
<keyword evidence="3" id="KW-1185">Reference proteome</keyword>
<accession>A0ABP5M546</accession>
<reference evidence="3" key="1">
    <citation type="journal article" date="2019" name="Int. J. Syst. Evol. Microbiol.">
        <title>The Global Catalogue of Microorganisms (GCM) 10K type strain sequencing project: providing services to taxonomists for standard genome sequencing and annotation.</title>
        <authorList>
            <consortium name="The Broad Institute Genomics Platform"/>
            <consortium name="The Broad Institute Genome Sequencing Center for Infectious Disease"/>
            <person name="Wu L."/>
            <person name="Ma J."/>
        </authorList>
    </citation>
    <scope>NUCLEOTIDE SEQUENCE [LARGE SCALE GENOMIC DNA]</scope>
    <source>
        <strain evidence="3">JCM 13850</strain>
    </source>
</reference>
<evidence type="ECO:0000313" key="2">
    <source>
        <dbReference type="EMBL" id="GAA2165296.1"/>
    </source>
</evidence>
<feature type="compositionally biased region" description="Low complexity" evidence="1">
    <location>
        <begin position="66"/>
        <end position="79"/>
    </location>
</feature>
<evidence type="ECO:0000313" key="3">
    <source>
        <dbReference type="Proteomes" id="UP001501020"/>
    </source>
</evidence>
<feature type="region of interest" description="Disordered" evidence="1">
    <location>
        <begin position="1"/>
        <end position="26"/>
    </location>
</feature>
<gene>
    <name evidence="2" type="ORF">GCM10009727_83810</name>
</gene>